<protein>
    <submittedName>
        <fullName evidence="4">Serine/threonine-protein kinase pkn1</fullName>
        <ecNumber evidence="4">2.7.11.1</ecNumber>
    </submittedName>
</protein>
<dbReference type="PANTHER" id="PTHR23150">
    <property type="entry name" value="SULFATASE MODIFYING FACTOR 1, 2"/>
    <property type="match status" value="1"/>
</dbReference>
<dbReference type="EMBL" id="JDVG02000259">
    <property type="protein sequence ID" value="KFB73249.1"/>
    <property type="molecule type" value="Genomic_DNA"/>
</dbReference>
<keyword evidence="2" id="KW-0812">Transmembrane</keyword>
<feature type="transmembrane region" description="Helical" evidence="2">
    <location>
        <begin position="200"/>
        <end position="219"/>
    </location>
</feature>
<keyword evidence="4" id="KW-0808">Transferase</keyword>
<feature type="domain" description="Sulfatase-modifying factor enzyme-like" evidence="3">
    <location>
        <begin position="926"/>
        <end position="1142"/>
    </location>
</feature>
<gene>
    <name evidence="4" type="primary">pkn1_4</name>
    <name evidence="4" type="ORF">AW09_001509</name>
</gene>
<dbReference type="EC" id="2.7.11.1" evidence="4"/>
<dbReference type="GO" id="GO:0120147">
    <property type="term" value="F:formylglycine-generating oxidase activity"/>
    <property type="evidence" value="ECO:0007669"/>
    <property type="project" value="TreeGrafter"/>
</dbReference>
<reference evidence="4 5" key="1">
    <citation type="submission" date="2014-02" db="EMBL/GenBank/DDBJ databases">
        <title>Expanding our view of genomic diversity in Candidatus Accumulibacter clades.</title>
        <authorList>
            <person name="Skennerton C.T."/>
            <person name="Barr J.J."/>
            <person name="Slater F.R."/>
            <person name="Bond P.L."/>
            <person name="Tyson G.W."/>
        </authorList>
    </citation>
    <scope>NUCLEOTIDE SEQUENCE [LARGE SCALE GENOMIC DNA]</scope>
    <source>
        <strain evidence="5">BA-91</strain>
    </source>
</reference>
<dbReference type="Gene3D" id="3.90.1580.10">
    <property type="entry name" value="paralog of FGE (formylglycine-generating enzyme)"/>
    <property type="match status" value="1"/>
</dbReference>
<evidence type="ECO:0000256" key="2">
    <source>
        <dbReference type="SAM" id="Phobius"/>
    </source>
</evidence>
<dbReference type="Proteomes" id="UP000020077">
    <property type="component" value="Unassembled WGS sequence"/>
</dbReference>
<evidence type="ECO:0000313" key="4">
    <source>
        <dbReference type="EMBL" id="KFB73249.1"/>
    </source>
</evidence>
<sequence>MPPDASDRLAGLGDFLAALRLNGVPVGPGEIERLRHLFACSPCLDRAGLRSLLAALLVKTPAQRQTFDGLFAAWCPDHDADWPTDEPANARSPAATAPDARQRERDRSPFAPPRPPLPPDLWKRLLVIGAALLLLVALAWSLWPPDPPADVRIRELSVRPEPPAGQPNLDPELPDQPVERFWTWRIDDIPPAAIRVPNRLGPLPLALLGVLALALALALRWRYRREFPLITATPQAYRGFGWQPLPPPPRDDGALIDARARRQLVWNIERFVADGPTRRLDLPRTVEQSARAGGCVRFCFQPAVYERAVWFWIDRHLASPTAKEIAAQLGATLRAAGLESRLGFFTDAPQRIDWSEQPDYRPLAEEGSGRQALVAIFPDGAGLRRRLEHPLHRVETRRLLGALQHWPRLAFVDCSPGGDQLAALFAAQDLRLEVVALPQLPDWLGAVDKPAVPAAAADDGPPAALRQWAAVVAFGGGEADAATAQTLRAALALPASSWGVDAVLAAAAQPEDRRRLINWLLRSEPCDGQTLHVHSLARQALTWWQARYAAADEEKRTHENPLLPWRDSLASRRWQVEHALLQLYTEPEAAADRLTKLADEALRPEIEHRLREFAAADHRPADRDDDGARVYLNWRFADLKKATTRHRLRQLGFAAGLYQSTAPPLQEAPRLVLATALLGSLALAAWAVAAHRLLAEHPPRLLVSDPIHDHPTLAAQTLRIAEASGTNAYQLTLGSARASVTLPQIPAGAEVALDWRWAESENAVLVAGGGVLLRAGSLAQPIRACANGWPKRSLAVIAAPYTDRAARQLAIRLLDKGSADQVLAAADWADLFDEWRGSSDELNRHTQVLLILPHAREHATAERRLADHPGPWGIVSAGDLAALARAVDFSGAKPIAQARLPWRVLATRGEARVYGGPETTTKNGIEWVSICPGSFTMGPDSFPMASRKGEAMAEQREIVEPARVVTLSRFEITASETTNRQYARTVTGHEKRDELPVIELSRKEARSFCRHLGGDLPSEAQWEYAARGGSRSAWSFGDDKSQLGRHAWFSGNSGDQAHQVRQKRPNPLGLYDMHGNVEEWTRDGVARYQPGSFVDPDGANDGQWQILRGGSFGHPPEMSRSASRNYGNPEFRLGFDGFRCVRAPPQP</sequence>
<proteinExistence type="predicted"/>
<dbReference type="InterPro" id="IPR042095">
    <property type="entry name" value="SUMF_sf"/>
</dbReference>
<dbReference type="SUPFAM" id="SSF56436">
    <property type="entry name" value="C-type lectin-like"/>
    <property type="match status" value="1"/>
</dbReference>
<dbReference type="PANTHER" id="PTHR23150:SF19">
    <property type="entry name" value="FORMYLGLYCINE-GENERATING ENZYME"/>
    <property type="match status" value="1"/>
</dbReference>
<keyword evidence="2" id="KW-1133">Transmembrane helix</keyword>
<dbReference type="GO" id="GO:0004674">
    <property type="term" value="F:protein serine/threonine kinase activity"/>
    <property type="evidence" value="ECO:0007669"/>
    <property type="project" value="UniProtKB-EC"/>
</dbReference>
<keyword evidence="4" id="KW-0418">Kinase</keyword>
<evidence type="ECO:0000256" key="1">
    <source>
        <dbReference type="SAM" id="MobiDB-lite"/>
    </source>
</evidence>
<evidence type="ECO:0000259" key="3">
    <source>
        <dbReference type="Pfam" id="PF03781"/>
    </source>
</evidence>
<dbReference type="Pfam" id="PF03781">
    <property type="entry name" value="FGE-sulfatase"/>
    <property type="match status" value="1"/>
</dbReference>
<organism evidence="4 5">
    <name type="scientific">Candidatus Accumulibacter phosphatis</name>
    <dbReference type="NCBI Taxonomy" id="327160"/>
    <lineage>
        <taxon>Bacteria</taxon>
        <taxon>Pseudomonadati</taxon>
        <taxon>Pseudomonadota</taxon>
        <taxon>Betaproteobacteria</taxon>
        <taxon>Candidatus Accumulibacter</taxon>
    </lineage>
</organism>
<feature type="transmembrane region" description="Helical" evidence="2">
    <location>
        <begin position="125"/>
        <end position="143"/>
    </location>
</feature>
<dbReference type="InterPro" id="IPR051043">
    <property type="entry name" value="Sulfatase_Mod_Factor_Kinase"/>
</dbReference>
<dbReference type="InterPro" id="IPR005532">
    <property type="entry name" value="SUMF_dom"/>
</dbReference>
<feature type="region of interest" description="Disordered" evidence="1">
    <location>
        <begin position="82"/>
        <end position="115"/>
    </location>
</feature>
<name>A0A080M7Y8_9PROT</name>
<keyword evidence="2" id="KW-0472">Membrane</keyword>
<accession>A0A080M7Y8</accession>
<dbReference type="AlphaFoldDB" id="A0A080M7Y8"/>
<comment type="caution">
    <text evidence="4">The sequence shown here is derived from an EMBL/GenBank/DDBJ whole genome shotgun (WGS) entry which is preliminary data.</text>
</comment>
<dbReference type="InterPro" id="IPR016187">
    <property type="entry name" value="CTDL_fold"/>
</dbReference>
<evidence type="ECO:0000313" key="5">
    <source>
        <dbReference type="Proteomes" id="UP000020077"/>
    </source>
</evidence>